<dbReference type="FunFam" id="1.10.150.900:FF:000001">
    <property type="entry name" value="Aminoacylase-1, putative"/>
    <property type="match status" value="1"/>
</dbReference>
<feature type="active site" evidence="9">
    <location>
        <position position="81"/>
    </location>
</feature>
<proteinExistence type="inferred from homology"/>
<dbReference type="EMBL" id="JRES01000781">
    <property type="protein sequence ID" value="KNC28370.1"/>
    <property type="molecule type" value="Genomic_DNA"/>
</dbReference>
<evidence type="ECO:0000256" key="4">
    <source>
        <dbReference type="ARBA" id="ARBA00022490"/>
    </source>
</evidence>
<comment type="cofactor">
    <cofactor evidence="10">
        <name>Zn(2+)</name>
        <dbReference type="ChEBI" id="CHEBI:29105"/>
    </cofactor>
    <text evidence="10">Binds 2 Zn(2+) ions per subunit.</text>
</comment>
<evidence type="ECO:0000256" key="8">
    <source>
        <dbReference type="ARBA" id="ARBA00029656"/>
    </source>
</evidence>
<dbReference type="GO" id="GO:0006520">
    <property type="term" value="P:amino acid metabolic process"/>
    <property type="evidence" value="ECO:0007669"/>
    <property type="project" value="InterPro"/>
</dbReference>
<dbReference type="PROSITE" id="PS00758">
    <property type="entry name" value="ARGE_DAPE_CPG2_1"/>
    <property type="match status" value="1"/>
</dbReference>
<dbReference type="GO" id="GO:0005737">
    <property type="term" value="C:cytoplasm"/>
    <property type="evidence" value="ECO:0007669"/>
    <property type="project" value="UniProtKB-SubCell"/>
</dbReference>
<evidence type="ECO:0000256" key="7">
    <source>
        <dbReference type="ARBA" id="ARBA00022833"/>
    </source>
</evidence>
<comment type="subcellular location">
    <subcellularLocation>
        <location evidence="1">Cytoplasm</location>
    </subcellularLocation>
</comment>
<dbReference type="InterPro" id="IPR001261">
    <property type="entry name" value="ArgE/DapE_CS"/>
</dbReference>
<feature type="binding site" evidence="10">
    <location>
        <position position="174"/>
    </location>
    <ligand>
        <name>Zn(2+)</name>
        <dbReference type="ChEBI" id="CHEBI:29105"/>
        <label>1</label>
    </ligand>
</feature>
<gene>
    <name evidence="12" type="ORF">FF38_01388</name>
</gene>
<dbReference type="PIRSF" id="PIRSF036696">
    <property type="entry name" value="ACY-1"/>
    <property type="match status" value="1"/>
</dbReference>
<keyword evidence="13" id="KW-1185">Reference proteome</keyword>
<dbReference type="PROSITE" id="PS00759">
    <property type="entry name" value="ARGE_DAPE_CPG2_2"/>
    <property type="match status" value="1"/>
</dbReference>
<dbReference type="InterPro" id="IPR052083">
    <property type="entry name" value="Aminoacylase-1_M20A"/>
</dbReference>
<sequence>MEKWQDNEEIKLFREYLRIPSVHPNVDYEPCIQFLIRQAQSLQLQHKIYHVGGNLKTPLFIASWIGTKPELPSILVNSHMDVVPVYKDKWTHAPFAADIDAEGRIFARGAQDCKCIGMQYFGAIRALKRSNTQIKRTLHVMFVPDEEIGGVYGMETFSKTQEFRNLNVGFALDEGSATDDDKFVVHYAERSIWQINFKFNGSAGHGSLFLKNTPGEKLINFLNNVANYRSSQVKLLESNKKLKMGDVTSINLTMIKGGVQSNVVPTQLEACFDMRIAVDVDLKEFEKLLQNWCTEAGGDIEWQWVFRCDTAPPTKIDQSNPYWCAIQKVFNEMNLNLEAHVFTGGTDSQFLRNIGIPSLGFSPMNNTPTLMHDHDEYLKADVYLRGIEIYVNILKELLNL</sequence>
<name>A0A0L0C800_LUCCU</name>
<reference evidence="12 13" key="1">
    <citation type="journal article" date="2015" name="Nat. Commun.">
        <title>Lucilia cuprina genome unlocks parasitic fly biology to underpin future interventions.</title>
        <authorList>
            <person name="Anstead C.A."/>
            <person name="Korhonen P.K."/>
            <person name="Young N.D."/>
            <person name="Hall R.S."/>
            <person name="Jex A.R."/>
            <person name="Murali S.C."/>
            <person name="Hughes D.S."/>
            <person name="Lee S.F."/>
            <person name="Perry T."/>
            <person name="Stroehlein A.J."/>
            <person name="Ansell B.R."/>
            <person name="Breugelmans B."/>
            <person name="Hofmann A."/>
            <person name="Qu J."/>
            <person name="Dugan S."/>
            <person name="Lee S.L."/>
            <person name="Chao H."/>
            <person name="Dinh H."/>
            <person name="Han Y."/>
            <person name="Doddapaneni H.V."/>
            <person name="Worley K.C."/>
            <person name="Muzny D.M."/>
            <person name="Ioannidis P."/>
            <person name="Waterhouse R.M."/>
            <person name="Zdobnov E.M."/>
            <person name="James P.J."/>
            <person name="Bagnall N.H."/>
            <person name="Kotze A.C."/>
            <person name="Gibbs R.A."/>
            <person name="Richards S."/>
            <person name="Batterham P."/>
            <person name="Gasser R.B."/>
        </authorList>
    </citation>
    <scope>NUCLEOTIDE SEQUENCE [LARGE SCALE GENOMIC DNA]</scope>
    <source>
        <strain evidence="12 13">LS</strain>
        <tissue evidence="12">Full body</tissue>
    </source>
</reference>
<dbReference type="GO" id="GO:0004046">
    <property type="term" value="F:aminoacylase activity"/>
    <property type="evidence" value="ECO:0007669"/>
    <property type="project" value="UniProtKB-EC"/>
</dbReference>
<evidence type="ECO:0000256" key="2">
    <source>
        <dbReference type="ARBA" id="ARBA00006247"/>
    </source>
</evidence>
<dbReference type="FunFam" id="3.40.630.10:FF:000019">
    <property type="entry name" value="Aminoacylase 1"/>
    <property type="match status" value="1"/>
</dbReference>
<dbReference type="STRING" id="7375.A0A0L0C800"/>
<dbReference type="PANTHER" id="PTHR45892">
    <property type="entry name" value="AMINOACYLASE-1"/>
    <property type="match status" value="1"/>
</dbReference>
<dbReference type="OMA" id="RSIWQIN"/>
<feature type="domain" description="Peptidase M20 dimerisation" evidence="11">
    <location>
        <begin position="187"/>
        <end position="297"/>
    </location>
</feature>
<comment type="similarity">
    <text evidence="2">Belongs to the peptidase M20A family.</text>
</comment>
<dbReference type="FunFam" id="3.30.70.360:FF:000005">
    <property type="entry name" value="Putative Aminoacylase-1"/>
    <property type="match status" value="1"/>
</dbReference>
<dbReference type="InterPro" id="IPR010159">
    <property type="entry name" value="N-acyl_aa_amidohydrolase"/>
</dbReference>
<dbReference type="Pfam" id="PF07687">
    <property type="entry name" value="M20_dimer"/>
    <property type="match status" value="1"/>
</dbReference>
<dbReference type="Gene3D" id="3.40.630.10">
    <property type="entry name" value="Zn peptidases"/>
    <property type="match status" value="1"/>
</dbReference>
<keyword evidence="7 10" id="KW-0862">Zinc</keyword>
<dbReference type="PANTHER" id="PTHR45892:SF1">
    <property type="entry name" value="AMINOACYLASE-1"/>
    <property type="match status" value="1"/>
</dbReference>
<feature type="binding site" evidence="10">
    <location>
        <position position="372"/>
    </location>
    <ligand>
        <name>Zn(2+)</name>
        <dbReference type="ChEBI" id="CHEBI:29105"/>
        <label>2</label>
    </ligand>
</feature>
<evidence type="ECO:0000256" key="1">
    <source>
        <dbReference type="ARBA" id="ARBA00004496"/>
    </source>
</evidence>
<feature type="binding site" evidence="10">
    <location>
        <position position="112"/>
    </location>
    <ligand>
        <name>Zn(2+)</name>
        <dbReference type="ChEBI" id="CHEBI:29105"/>
        <label>1</label>
    </ligand>
</feature>
<evidence type="ECO:0000256" key="10">
    <source>
        <dbReference type="PIRSR" id="PIRSR036696-2"/>
    </source>
</evidence>
<dbReference type="Proteomes" id="UP000037069">
    <property type="component" value="Unassembled WGS sequence"/>
</dbReference>
<dbReference type="OrthoDB" id="3064516at2759"/>
<feature type="active site" description="Proton acceptor" evidence="9">
    <location>
        <position position="146"/>
    </location>
</feature>
<evidence type="ECO:0000256" key="3">
    <source>
        <dbReference type="ARBA" id="ARBA00011913"/>
    </source>
</evidence>
<dbReference type="AlphaFoldDB" id="A0A0L0C800"/>
<keyword evidence="4" id="KW-0963">Cytoplasm</keyword>
<keyword evidence="6" id="KW-0378">Hydrolase</keyword>
<dbReference type="Gene3D" id="3.30.70.360">
    <property type="match status" value="1"/>
</dbReference>
<dbReference type="SUPFAM" id="SSF53187">
    <property type="entry name" value="Zn-dependent exopeptidases"/>
    <property type="match status" value="1"/>
</dbReference>
<keyword evidence="5 10" id="KW-0479">Metal-binding</keyword>
<evidence type="ECO:0000256" key="9">
    <source>
        <dbReference type="PIRSR" id="PIRSR036696-1"/>
    </source>
</evidence>
<evidence type="ECO:0000313" key="13">
    <source>
        <dbReference type="Proteomes" id="UP000037069"/>
    </source>
</evidence>
<dbReference type="InterPro" id="IPR036264">
    <property type="entry name" value="Bact_exopeptidase_dim_dom"/>
</dbReference>
<feature type="binding site" evidence="10">
    <location>
        <position position="147"/>
    </location>
    <ligand>
        <name>Zn(2+)</name>
        <dbReference type="ChEBI" id="CHEBI:29105"/>
        <label>2</label>
    </ligand>
</feature>
<dbReference type="GO" id="GO:0046872">
    <property type="term" value="F:metal ion binding"/>
    <property type="evidence" value="ECO:0007669"/>
    <property type="project" value="UniProtKB-KW"/>
</dbReference>
<dbReference type="NCBIfam" id="TIGR01880">
    <property type="entry name" value="Ac-peptdase-euk"/>
    <property type="match status" value="1"/>
</dbReference>
<evidence type="ECO:0000313" key="12">
    <source>
        <dbReference type="EMBL" id="KNC28370.1"/>
    </source>
</evidence>
<dbReference type="InterPro" id="IPR002933">
    <property type="entry name" value="Peptidase_M20"/>
</dbReference>
<organism evidence="12 13">
    <name type="scientific">Lucilia cuprina</name>
    <name type="common">Green bottle fly</name>
    <name type="synonym">Australian sheep blowfly</name>
    <dbReference type="NCBI Taxonomy" id="7375"/>
    <lineage>
        <taxon>Eukaryota</taxon>
        <taxon>Metazoa</taxon>
        <taxon>Ecdysozoa</taxon>
        <taxon>Arthropoda</taxon>
        <taxon>Hexapoda</taxon>
        <taxon>Insecta</taxon>
        <taxon>Pterygota</taxon>
        <taxon>Neoptera</taxon>
        <taxon>Endopterygota</taxon>
        <taxon>Diptera</taxon>
        <taxon>Brachycera</taxon>
        <taxon>Muscomorpha</taxon>
        <taxon>Oestroidea</taxon>
        <taxon>Calliphoridae</taxon>
        <taxon>Luciliinae</taxon>
        <taxon>Lucilia</taxon>
    </lineage>
</organism>
<feature type="binding site" evidence="10">
    <location>
        <position position="112"/>
    </location>
    <ligand>
        <name>Zn(2+)</name>
        <dbReference type="ChEBI" id="CHEBI:29105"/>
        <label>2</label>
    </ligand>
</feature>
<protein>
    <recommendedName>
        <fullName evidence="3">N-acyl-aliphatic-L-amino acid amidohydrolase</fullName>
        <ecNumber evidence="3">3.5.1.14</ecNumber>
    </recommendedName>
    <alternativeName>
        <fullName evidence="8">N-acyl-L-amino-acid amidohydrolase</fullName>
    </alternativeName>
</protein>
<dbReference type="Pfam" id="PF01546">
    <property type="entry name" value="Peptidase_M20"/>
    <property type="match status" value="1"/>
</dbReference>
<evidence type="ECO:0000259" key="11">
    <source>
        <dbReference type="Pfam" id="PF07687"/>
    </source>
</evidence>
<evidence type="ECO:0000256" key="5">
    <source>
        <dbReference type="ARBA" id="ARBA00022723"/>
    </source>
</evidence>
<evidence type="ECO:0000256" key="6">
    <source>
        <dbReference type="ARBA" id="ARBA00022801"/>
    </source>
</evidence>
<comment type="caution">
    <text evidence="12">The sequence shown here is derived from an EMBL/GenBank/DDBJ whole genome shotgun (WGS) entry which is preliminary data.</text>
</comment>
<accession>A0A0L0C800</accession>
<feature type="binding site" evidence="10">
    <location>
        <position position="79"/>
    </location>
    <ligand>
        <name>Zn(2+)</name>
        <dbReference type="ChEBI" id="CHEBI:29105"/>
        <label>1</label>
    </ligand>
</feature>
<dbReference type="EC" id="3.5.1.14" evidence="3"/>
<dbReference type="Gene3D" id="1.10.150.900">
    <property type="match status" value="1"/>
</dbReference>
<dbReference type="SUPFAM" id="SSF55031">
    <property type="entry name" value="Bacterial exopeptidase dimerisation domain"/>
    <property type="match status" value="1"/>
</dbReference>
<dbReference type="InterPro" id="IPR011650">
    <property type="entry name" value="Peptidase_M20_dimer"/>
</dbReference>